<dbReference type="InterPro" id="IPR029058">
    <property type="entry name" value="AB_hydrolase_fold"/>
</dbReference>
<proteinExistence type="inferred from homology"/>
<sequence length="280" mass="29923">MSTSTPKPPLIIPPTGNHTASVIFLHGLGDTGKGWCPITNSLSRDLPHVKWVLPHAPTGEVTAHNKKSMPRWFDIISYNFESAAEDRAEIMMAARMTDELIQREVDAGVPPERVVIGGFSQGAAVALLAGLTSRPEDGLAGGKEGWKLGGLVILSGWLPLQSSFQQASTKSNLAMQALSARAAQMPIFWGHGTDDNIVRHKVAEAFTKKLTTSCGIPMVESLTLGTEHNARCTSALPQASDVEGGPGSPGLRFRSYKAGGHSVCPRELRDLAGFLKRVVP</sequence>
<evidence type="ECO:0000256" key="3">
    <source>
        <dbReference type="ARBA" id="ARBA00014923"/>
    </source>
</evidence>
<dbReference type="Gene3D" id="3.40.50.1820">
    <property type="entry name" value="alpha/beta hydrolase"/>
    <property type="match status" value="1"/>
</dbReference>
<dbReference type="GO" id="GO:0008474">
    <property type="term" value="F:palmitoyl-(protein) hydrolase activity"/>
    <property type="evidence" value="ECO:0007669"/>
    <property type="project" value="UniProtKB-EC"/>
</dbReference>
<reference evidence="11 12" key="1">
    <citation type="submission" date="2014-04" db="EMBL/GenBank/DDBJ databases">
        <authorList>
            <consortium name="DOE Joint Genome Institute"/>
            <person name="Kuo A."/>
            <person name="Kohler A."/>
            <person name="Costa M.D."/>
            <person name="Nagy L.G."/>
            <person name="Floudas D."/>
            <person name="Copeland A."/>
            <person name="Barry K.W."/>
            <person name="Cichocki N."/>
            <person name="Veneault-Fourrey C."/>
            <person name="LaButti K."/>
            <person name="Lindquist E.A."/>
            <person name="Lipzen A."/>
            <person name="Lundell T."/>
            <person name="Morin E."/>
            <person name="Murat C."/>
            <person name="Sun H."/>
            <person name="Tunlid A."/>
            <person name="Henrissat B."/>
            <person name="Grigoriev I.V."/>
            <person name="Hibbett D.S."/>
            <person name="Martin F."/>
            <person name="Nordberg H.P."/>
            <person name="Cantor M.N."/>
            <person name="Hua S.X."/>
        </authorList>
    </citation>
    <scope>NUCLEOTIDE SEQUENCE [LARGE SCALE GENOMIC DNA]</scope>
    <source>
        <strain evidence="11 12">Marx 270</strain>
    </source>
</reference>
<gene>
    <name evidence="11" type="ORF">M404DRAFT_958546</name>
</gene>
<dbReference type="PANTHER" id="PTHR10655:SF17">
    <property type="entry name" value="LYSOPHOSPHOLIPASE-LIKE PROTEIN 1"/>
    <property type="match status" value="1"/>
</dbReference>
<evidence type="ECO:0000256" key="6">
    <source>
        <dbReference type="ARBA" id="ARBA00022832"/>
    </source>
</evidence>
<dbReference type="SUPFAM" id="SSF53474">
    <property type="entry name" value="alpha/beta-Hydrolases"/>
    <property type="match status" value="1"/>
</dbReference>
<keyword evidence="6" id="KW-0443">Lipid metabolism</keyword>
<dbReference type="GO" id="GO:0006631">
    <property type="term" value="P:fatty acid metabolic process"/>
    <property type="evidence" value="ECO:0007669"/>
    <property type="project" value="UniProtKB-KW"/>
</dbReference>
<dbReference type="InterPro" id="IPR003140">
    <property type="entry name" value="PLipase/COase/thioEstase"/>
</dbReference>
<dbReference type="EMBL" id="KN831947">
    <property type="protein sequence ID" value="KIO12464.1"/>
    <property type="molecule type" value="Genomic_DNA"/>
</dbReference>
<keyword evidence="6" id="KW-0276">Fatty acid metabolism</keyword>
<evidence type="ECO:0000313" key="11">
    <source>
        <dbReference type="EMBL" id="KIO12464.1"/>
    </source>
</evidence>
<comment type="catalytic activity">
    <reaction evidence="9">
        <text>S-hexadecanoyl-L-cysteinyl-[protein] + H2O = L-cysteinyl-[protein] + hexadecanoate + H(+)</text>
        <dbReference type="Rhea" id="RHEA:19233"/>
        <dbReference type="Rhea" id="RHEA-COMP:10131"/>
        <dbReference type="Rhea" id="RHEA-COMP:11032"/>
        <dbReference type="ChEBI" id="CHEBI:7896"/>
        <dbReference type="ChEBI" id="CHEBI:15377"/>
        <dbReference type="ChEBI" id="CHEBI:15378"/>
        <dbReference type="ChEBI" id="CHEBI:29950"/>
        <dbReference type="ChEBI" id="CHEBI:74151"/>
        <dbReference type="EC" id="3.1.2.22"/>
    </reaction>
</comment>
<evidence type="ECO:0000259" key="10">
    <source>
        <dbReference type="Pfam" id="PF02230"/>
    </source>
</evidence>
<dbReference type="STRING" id="870435.A0A0C3PUH6"/>
<keyword evidence="4" id="KW-0719">Serine esterase</keyword>
<evidence type="ECO:0000256" key="8">
    <source>
        <dbReference type="ARBA" id="ARBA00031195"/>
    </source>
</evidence>
<dbReference type="EC" id="3.1.2.22" evidence="2"/>
<evidence type="ECO:0000256" key="9">
    <source>
        <dbReference type="ARBA" id="ARBA00047337"/>
    </source>
</evidence>
<evidence type="ECO:0000256" key="4">
    <source>
        <dbReference type="ARBA" id="ARBA00022487"/>
    </source>
</evidence>
<evidence type="ECO:0000256" key="7">
    <source>
        <dbReference type="ARBA" id="ARBA00029392"/>
    </source>
</evidence>
<dbReference type="Pfam" id="PF02230">
    <property type="entry name" value="Abhydrolase_2"/>
    <property type="match status" value="1"/>
</dbReference>
<accession>A0A0C3PUH6</accession>
<keyword evidence="5" id="KW-0378">Hydrolase</keyword>
<reference evidence="12" key="2">
    <citation type="submission" date="2015-01" db="EMBL/GenBank/DDBJ databases">
        <title>Evolutionary Origins and Diversification of the Mycorrhizal Mutualists.</title>
        <authorList>
            <consortium name="DOE Joint Genome Institute"/>
            <consortium name="Mycorrhizal Genomics Consortium"/>
            <person name="Kohler A."/>
            <person name="Kuo A."/>
            <person name="Nagy L.G."/>
            <person name="Floudas D."/>
            <person name="Copeland A."/>
            <person name="Barry K.W."/>
            <person name="Cichocki N."/>
            <person name="Veneault-Fourrey C."/>
            <person name="LaButti K."/>
            <person name="Lindquist E.A."/>
            <person name="Lipzen A."/>
            <person name="Lundell T."/>
            <person name="Morin E."/>
            <person name="Murat C."/>
            <person name="Riley R."/>
            <person name="Ohm R."/>
            <person name="Sun H."/>
            <person name="Tunlid A."/>
            <person name="Henrissat B."/>
            <person name="Grigoriev I.V."/>
            <person name="Hibbett D.S."/>
            <person name="Martin F."/>
        </authorList>
    </citation>
    <scope>NUCLEOTIDE SEQUENCE [LARGE SCALE GENOMIC DNA]</scope>
    <source>
        <strain evidence="12">Marx 270</strain>
    </source>
</reference>
<dbReference type="OrthoDB" id="2418081at2759"/>
<dbReference type="Proteomes" id="UP000054217">
    <property type="component" value="Unassembled WGS sequence"/>
</dbReference>
<name>A0A0C3PUH6_PISTI</name>
<evidence type="ECO:0000313" key="12">
    <source>
        <dbReference type="Proteomes" id="UP000054217"/>
    </source>
</evidence>
<organism evidence="11 12">
    <name type="scientific">Pisolithus tinctorius Marx 270</name>
    <dbReference type="NCBI Taxonomy" id="870435"/>
    <lineage>
        <taxon>Eukaryota</taxon>
        <taxon>Fungi</taxon>
        <taxon>Dikarya</taxon>
        <taxon>Basidiomycota</taxon>
        <taxon>Agaricomycotina</taxon>
        <taxon>Agaricomycetes</taxon>
        <taxon>Agaricomycetidae</taxon>
        <taxon>Boletales</taxon>
        <taxon>Sclerodermatineae</taxon>
        <taxon>Pisolithaceae</taxon>
        <taxon>Pisolithus</taxon>
    </lineage>
</organism>
<dbReference type="GO" id="GO:0005737">
    <property type="term" value="C:cytoplasm"/>
    <property type="evidence" value="ECO:0007669"/>
    <property type="project" value="TreeGrafter"/>
</dbReference>
<dbReference type="HOGENOM" id="CLU_049413_3_1_1"/>
<dbReference type="PANTHER" id="PTHR10655">
    <property type="entry name" value="LYSOPHOSPHOLIPASE-RELATED"/>
    <property type="match status" value="1"/>
</dbReference>
<dbReference type="InParanoid" id="A0A0C3PUH6"/>
<evidence type="ECO:0000256" key="2">
    <source>
        <dbReference type="ARBA" id="ARBA00012423"/>
    </source>
</evidence>
<dbReference type="AlphaFoldDB" id="A0A0C3PUH6"/>
<dbReference type="GO" id="GO:0052689">
    <property type="term" value="F:carboxylic ester hydrolase activity"/>
    <property type="evidence" value="ECO:0007669"/>
    <property type="project" value="UniProtKB-KW"/>
</dbReference>
<keyword evidence="12" id="KW-1185">Reference proteome</keyword>
<dbReference type="InterPro" id="IPR050565">
    <property type="entry name" value="LYPA1-2/EST-like"/>
</dbReference>
<comment type="function">
    <text evidence="7">Hydrolyzes fatty acids from S-acylated cysteine residues in proteins with a strong preference for palmitoylated G-alpha proteins over other acyl substrates. Mediates the deacylation of G-alpha proteins such as GPA1 in vivo, but has weak or no activity toward palmitoylated Ras proteins. Has weak lysophospholipase activity in vitro; however such activity may not exist in vivo.</text>
</comment>
<comment type="similarity">
    <text evidence="1">Belongs to the AB hydrolase superfamily. AB hydrolase 2 family.</text>
</comment>
<evidence type="ECO:0000256" key="5">
    <source>
        <dbReference type="ARBA" id="ARBA00022801"/>
    </source>
</evidence>
<evidence type="ECO:0000256" key="1">
    <source>
        <dbReference type="ARBA" id="ARBA00006499"/>
    </source>
</evidence>
<protein>
    <recommendedName>
        <fullName evidence="3">Acyl-protein thioesterase 1</fullName>
        <ecNumber evidence="2">3.1.2.22</ecNumber>
    </recommendedName>
    <alternativeName>
        <fullName evidence="8">Palmitoyl-protein hydrolase</fullName>
    </alternativeName>
</protein>
<feature type="domain" description="Phospholipase/carboxylesterase/thioesterase" evidence="10">
    <location>
        <begin position="10"/>
        <end position="218"/>
    </location>
</feature>